<dbReference type="RefSeq" id="WP_154377363.1">
    <property type="nucleotide sequence ID" value="NZ_WKJK01000007.1"/>
</dbReference>
<dbReference type="Pfam" id="PF03205">
    <property type="entry name" value="MobB"/>
    <property type="match status" value="1"/>
</dbReference>
<dbReference type="InterPro" id="IPR052539">
    <property type="entry name" value="MGD_biosynthesis_adapter"/>
</dbReference>
<dbReference type="InterPro" id="IPR004435">
    <property type="entry name" value="MobB_dom"/>
</dbReference>
<dbReference type="EMBL" id="WKJK01000007">
    <property type="protein sequence ID" value="MRW91193.1"/>
    <property type="molecule type" value="Genomic_DNA"/>
</dbReference>
<keyword evidence="3" id="KW-1185">Reference proteome</keyword>
<dbReference type="AlphaFoldDB" id="A0A6I2KZX8"/>
<gene>
    <name evidence="2" type="primary">mobB</name>
    <name evidence="2" type="ORF">GJ699_14450</name>
</gene>
<dbReference type="Proteomes" id="UP000433309">
    <property type="component" value="Unassembled WGS sequence"/>
</dbReference>
<name>A0A6I2KZX8_9BURK</name>
<comment type="caution">
    <text evidence="2">The sequence shown here is derived from an EMBL/GenBank/DDBJ whole genome shotgun (WGS) entry which is preliminary data.</text>
</comment>
<evidence type="ECO:0000259" key="1">
    <source>
        <dbReference type="Pfam" id="PF03205"/>
    </source>
</evidence>
<evidence type="ECO:0000313" key="2">
    <source>
        <dbReference type="EMBL" id="MRW91193.1"/>
    </source>
</evidence>
<organism evidence="2 3">
    <name type="scientific">Duganella guangzhouensis</name>
    <dbReference type="NCBI Taxonomy" id="2666084"/>
    <lineage>
        <taxon>Bacteria</taxon>
        <taxon>Pseudomonadati</taxon>
        <taxon>Pseudomonadota</taxon>
        <taxon>Betaproteobacteria</taxon>
        <taxon>Burkholderiales</taxon>
        <taxon>Oxalobacteraceae</taxon>
        <taxon>Telluria group</taxon>
        <taxon>Duganella</taxon>
    </lineage>
</organism>
<dbReference type="SUPFAM" id="SSF52540">
    <property type="entry name" value="P-loop containing nucleoside triphosphate hydrolases"/>
    <property type="match status" value="1"/>
</dbReference>
<reference evidence="2 3" key="1">
    <citation type="submission" date="2019-11" db="EMBL/GenBank/DDBJ databases">
        <title>Novel species isolated from a subtropical stream in China.</title>
        <authorList>
            <person name="Lu H."/>
        </authorList>
    </citation>
    <scope>NUCLEOTIDE SEQUENCE [LARGE SCALE GENOMIC DNA]</scope>
    <source>
        <strain evidence="2 3">FT80W</strain>
    </source>
</reference>
<sequence>MHQVSPAHARNILGIIGTSGSGKTTLLEYLLAQLAGRGLKVNVIKHSHHDLHLEPAHKDSARLRMAGAAEVMVASPFRYAIIHELRGAPEPSLDQQLERLAPADLTLLEGFKAYPIDKLEVYRVEAGRAPLYPDDVHVVAVAADHPRPDGLRDSVTWLDLNQPETVLVWLLTHLKKISAQA</sequence>
<dbReference type="GO" id="GO:0005525">
    <property type="term" value="F:GTP binding"/>
    <property type="evidence" value="ECO:0007669"/>
    <property type="project" value="InterPro"/>
</dbReference>
<dbReference type="InterPro" id="IPR027417">
    <property type="entry name" value="P-loop_NTPase"/>
</dbReference>
<protein>
    <submittedName>
        <fullName evidence="2">Molybdopterin-guanine dinucleotide biosynthesis protein B</fullName>
    </submittedName>
</protein>
<evidence type="ECO:0000313" key="3">
    <source>
        <dbReference type="Proteomes" id="UP000433309"/>
    </source>
</evidence>
<dbReference type="Gene3D" id="3.40.50.300">
    <property type="entry name" value="P-loop containing nucleotide triphosphate hydrolases"/>
    <property type="match status" value="1"/>
</dbReference>
<dbReference type="PANTHER" id="PTHR40072:SF1">
    <property type="entry name" value="MOLYBDOPTERIN-GUANINE DINUCLEOTIDE BIOSYNTHESIS ADAPTER PROTEIN"/>
    <property type="match status" value="1"/>
</dbReference>
<dbReference type="CDD" id="cd03116">
    <property type="entry name" value="MobB"/>
    <property type="match status" value="1"/>
</dbReference>
<dbReference type="NCBIfam" id="TIGR00176">
    <property type="entry name" value="mobB"/>
    <property type="match status" value="1"/>
</dbReference>
<dbReference type="GO" id="GO:0006777">
    <property type="term" value="P:Mo-molybdopterin cofactor biosynthetic process"/>
    <property type="evidence" value="ECO:0007669"/>
    <property type="project" value="InterPro"/>
</dbReference>
<dbReference type="PANTHER" id="PTHR40072">
    <property type="entry name" value="MOLYBDOPTERIN-GUANINE DINUCLEOTIDE BIOSYNTHESIS ADAPTER PROTEIN-RELATED"/>
    <property type="match status" value="1"/>
</dbReference>
<feature type="domain" description="Molybdopterin-guanine dinucleotide biosynthesis protein B (MobB)" evidence="1">
    <location>
        <begin position="12"/>
        <end position="144"/>
    </location>
</feature>
<accession>A0A6I2KZX8</accession>
<proteinExistence type="predicted"/>